<evidence type="ECO:0000256" key="1">
    <source>
        <dbReference type="ARBA" id="ARBA00004442"/>
    </source>
</evidence>
<dbReference type="GO" id="GO:0009279">
    <property type="term" value="C:cell outer membrane"/>
    <property type="evidence" value="ECO:0007669"/>
    <property type="project" value="UniProtKB-SubCell"/>
</dbReference>
<dbReference type="InterPro" id="IPR011659">
    <property type="entry name" value="WD40"/>
</dbReference>
<dbReference type="PRINTS" id="PR01021">
    <property type="entry name" value="OMPADOMAIN"/>
</dbReference>
<reference evidence="7" key="1">
    <citation type="submission" date="2023-05" db="EMBL/GenBank/DDBJ databases">
        <authorList>
            <person name="Zhang X."/>
        </authorList>
    </citation>
    <scope>NUCLEOTIDE SEQUENCE</scope>
    <source>
        <strain evidence="7">YF14B1</strain>
    </source>
</reference>
<evidence type="ECO:0000256" key="2">
    <source>
        <dbReference type="ARBA" id="ARBA00023136"/>
    </source>
</evidence>
<dbReference type="CDD" id="cd07185">
    <property type="entry name" value="OmpA_C-like"/>
    <property type="match status" value="1"/>
</dbReference>
<keyword evidence="3" id="KW-0998">Cell outer membrane</keyword>
<evidence type="ECO:0000256" key="5">
    <source>
        <dbReference type="SAM" id="SignalP"/>
    </source>
</evidence>
<sequence length="773" mass="83683">MNQRLHTLAALLISGALLTVHTDGWAQDKNPEVAKRIKKADAFLAAKDYKQAIPVYLELDKLIPNDPANHYALGLCYTQAGEPQKGLPYLKSAIESKSQDVPNKVHFWYGKSLHLSGKFDDAIAALNNFRQSDNNVELVTEAAKLVQQCNVAKALTSKPEDVFIQSVDAINTPSTEYGPVISADESVLIYTTIKKNTTPGTSSVKEYEDVMITHKNGSQWGPSQSVGIPVPVANGVRSNIGSVGLSPDGQKLLVYIGTTANSADIYSSVLQGDKWGAPAKLGREVNSTYQENSASFTPDEKVVYFASNRPGGLGGLDIYKAEKQADGSWGAPVNLGPTVNSKYDEEAPFIHPDKKTLYFTSNGPNSMGGTDIFKAVNDKGKWTTPTNVGAPVNSVYNDSYFALSADGKKGYFSSDRPGGKGGSDIYFLGIPEELGVVALTLMKGRILAGEPAKAVKTTIKVVDKLTNEVIKGVYNPNAKTGDYLIIFPPNRQYDMIIEAEGFKPYLVNIHVPNQDYFYELYQEIVLLPVMKDGKVVGQGIAVKNAFEDVDKGKAKSNNDNVYALMGKILTAEDSLALGALLESVYSDPTDVSAVTKNETAAEAKYMYNDASGKMQATKVGNETVYTMAALDTKAAQAAANAKKEVITQSTVLKPNQVYIVYFDTDKADLKADAKPELDKVFEFLKKNPTYGVKIAGHTDNSGTPDRNLAISDSRAKAVVGYLVGKGIVAKRANAKGYGQTEPLNDNANEEEKKKNRRVEITFVEMTQGNLSSN</sequence>
<dbReference type="PANTHER" id="PTHR30329:SF21">
    <property type="entry name" value="LIPOPROTEIN YIAD-RELATED"/>
    <property type="match status" value="1"/>
</dbReference>
<evidence type="ECO:0000256" key="4">
    <source>
        <dbReference type="PROSITE-ProRule" id="PRU00473"/>
    </source>
</evidence>
<evidence type="ECO:0000313" key="8">
    <source>
        <dbReference type="Proteomes" id="UP001241110"/>
    </source>
</evidence>
<dbReference type="InterPro" id="IPR011990">
    <property type="entry name" value="TPR-like_helical_dom_sf"/>
</dbReference>
<evidence type="ECO:0000313" key="7">
    <source>
        <dbReference type="EMBL" id="MDJ1485677.1"/>
    </source>
</evidence>
<dbReference type="InterPro" id="IPR011042">
    <property type="entry name" value="6-blade_b-propeller_TolB-like"/>
</dbReference>
<comment type="subcellular location">
    <subcellularLocation>
        <location evidence="1">Cell outer membrane</location>
    </subcellularLocation>
</comment>
<dbReference type="AlphaFoldDB" id="A0AAE3QUK0"/>
<dbReference type="Proteomes" id="UP001241110">
    <property type="component" value="Unassembled WGS sequence"/>
</dbReference>
<evidence type="ECO:0000259" key="6">
    <source>
        <dbReference type="PROSITE" id="PS51123"/>
    </source>
</evidence>
<feature type="signal peptide" evidence="5">
    <location>
        <begin position="1"/>
        <end position="26"/>
    </location>
</feature>
<dbReference type="SUPFAM" id="SSF48452">
    <property type="entry name" value="TPR-like"/>
    <property type="match status" value="1"/>
</dbReference>
<dbReference type="Pfam" id="PF00691">
    <property type="entry name" value="OmpA"/>
    <property type="match status" value="1"/>
</dbReference>
<dbReference type="PROSITE" id="PS51123">
    <property type="entry name" value="OMPA_2"/>
    <property type="match status" value="1"/>
</dbReference>
<feature type="chain" id="PRO_5042025686" evidence="5">
    <location>
        <begin position="27"/>
        <end position="773"/>
    </location>
</feature>
<dbReference type="Gene3D" id="2.120.10.30">
    <property type="entry name" value="TolB, C-terminal domain"/>
    <property type="match status" value="1"/>
</dbReference>
<comment type="caution">
    <text evidence="7">The sequence shown here is derived from an EMBL/GenBank/DDBJ whole genome shotgun (WGS) entry which is preliminary data.</text>
</comment>
<dbReference type="EMBL" id="JASJOS010000022">
    <property type="protein sequence ID" value="MDJ1485677.1"/>
    <property type="molecule type" value="Genomic_DNA"/>
</dbReference>
<protein>
    <submittedName>
        <fullName evidence="7">OmpA family protein</fullName>
    </submittedName>
</protein>
<name>A0AAE3QUK0_9BACT</name>
<dbReference type="InterPro" id="IPR036737">
    <property type="entry name" value="OmpA-like_sf"/>
</dbReference>
<dbReference type="SUPFAM" id="SSF103088">
    <property type="entry name" value="OmpA-like"/>
    <property type="match status" value="1"/>
</dbReference>
<dbReference type="Gene3D" id="3.30.1330.60">
    <property type="entry name" value="OmpA-like domain"/>
    <property type="match status" value="1"/>
</dbReference>
<dbReference type="InterPro" id="IPR050330">
    <property type="entry name" value="Bact_OuterMem_StrucFunc"/>
</dbReference>
<dbReference type="SUPFAM" id="SSF82171">
    <property type="entry name" value="DPP6 N-terminal domain-like"/>
    <property type="match status" value="1"/>
</dbReference>
<keyword evidence="2 4" id="KW-0472">Membrane</keyword>
<dbReference type="PANTHER" id="PTHR30329">
    <property type="entry name" value="STATOR ELEMENT OF FLAGELLAR MOTOR COMPLEX"/>
    <property type="match status" value="1"/>
</dbReference>
<accession>A0AAE3QUK0</accession>
<dbReference type="RefSeq" id="WP_313988556.1">
    <property type="nucleotide sequence ID" value="NZ_JASJOS010000022.1"/>
</dbReference>
<organism evidence="7 8">
    <name type="scientific">Xanthocytophaga flava</name>
    <dbReference type="NCBI Taxonomy" id="3048013"/>
    <lineage>
        <taxon>Bacteria</taxon>
        <taxon>Pseudomonadati</taxon>
        <taxon>Bacteroidota</taxon>
        <taxon>Cytophagia</taxon>
        <taxon>Cytophagales</taxon>
        <taxon>Rhodocytophagaceae</taxon>
        <taxon>Xanthocytophaga</taxon>
    </lineage>
</organism>
<gene>
    <name evidence="7" type="ORF">QNI16_34630</name>
</gene>
<dbReference type="InterPro" id="IPR006664">
    <property type="entry name" value="OMP_bac"/>
</dbReference>
<proteinExistence type="predicted"/>
<dbReference type="Gene3D" id="1.25.40.10">
    <property type="entry name" value="Tetratricopeptide repeat domain"/>
    <property type="match status" value="1"/>
</dbReference>
<feature type="domain" description="OmpA-like" evidence="6">
    <location>
        <begin position="649"/>
        <end position="766"/>
    </location>
</feature>
<evidence type="ECO:0000256" key="3">
    <source>
        <dbReference type="ARBA" id="ARBA00023237"/>
    </source>
</evidence>
<dbReference type="Pfam" id="PF07676">
    <property type="entry name" value="PD40"/>
    <property type="match status" value="3"/>
</dbReference>
<keyword evidence="5" id="KW-0732">Signal</keyword>
<dbReference type="InterPro" id="IPR006665">
    <property type="entry name" value="OmpA-like"/>
</dbReference>